<dbReference type="Pfam" id="PF15397">
    <property type="entry name" value="DUF4618"/>
    <property type="match status" value="1"/>
</dbReference>
<organism evidence="3 4">
    <name type="scientific">Monosiga brevicollis</name>
    <name type="common">Choanoflagellate</name>
    <dbReference type="NCBI Taxonomy" id="81824"/>
    <lineage>
        <taxon>Eukaryota</taxon>
        <taxon>Choanoflagellata</taxon>
        <taxon>Craspedida</taxon>
        <taxon>Salpingoecidae</taxon>
        <taxon>Monosiga</taxon>
    </lineage>
</organism>
<gene>
    <name evidence="3" type="ORF">MONBRDRAFT_24850</name>
</gene>
<sequence>MSRGSAPLRNSDERTKPWLSLNTTKNKPVATDASVPSCVCKLNKPERSAMPQLEETSHERVSSLVNRYQVYTRAADVIESRPHPLRMDAEESLTAFNERMEEHVARLQAQLVALDRRIADGRAEVADLHTHQQTRQFELRNQIFELRRQLAAETERLALHRTATLEKYEQERADMLHEHDAAKINVNSTATNAVLEALPPYLRKRHIENMSMQAEWLKRHTFCLRSNGQRLLAERRRETRQQFLNESKRQPMSSSGHERGRTQHRSAALATALQQVQDNANVQRGQDLVALVDATLAQLDLSDGGEAGPSARDNQMANRSDQPGSGTRLPPLWEPMTYRATRGVQDVFHEQMTLEASQ</sequence>
<dbReference type="EMBL" id="CH991549">
    <property type="protein sequence ID" value="EDQ89763.1"/>
    <property type="molecule type" value="Genomic_DNA"/>
</dbReference>
<protein>
    <submittedName>
        <fullName evidence="3">Uncharacterized protein</fullName>
    </submittedName>
</protein>
<feature type="region of interest" description="Disordered" evidence="2">
    <location>
        <begin position="302"/>
        <end position="333"/>
    </location>
</feature>
<evidence type="ECO:0000256" key="2">
    <source>
        <dbReference type="SAM" id="MobiDB-lite"/>
    </source>
</evidence>
<evidence type="ECO:0000313" key="3">
    <source>
        <dbReference type="EMBL" id="EDQ89763.1"/>
    </source>
</evidence>
<accession>A9UXX8</accession>
<reference evidence="3 4" key="1">
    <citation type="journal article" date="2008" name="Nature">
        <title>The genome of the choanoflagellate Monosiga brevicollis and the origin of metazoans.</title>
        <authorList>
            <consortium name="JGI Sequencing"/>
            <person name="King N."/>
            <person name="Westbrook M.J."/>
            <person name="Young S.L."/>
            <person name="Kuo A."/>
            <person name="Abedin M."/>
            <person name="Chapman J."/>
            <person name="Fairclough S."/>
            <person name="Hellsten U."/>
            <person name="Isogai Y."/>
            <person name="Letunic I."/>
            <person name="Marr M."/>
            <person name="Pincus D."/>
            <person name="Putnam N."/>
            <person name="Rokas A."/>
            <person name="Wright K.J."/>
            <person name="Zuzow R."/>
            <person name="Dirks W."/>
            <person name="Good M."/>
            <person name="Goodstein D."/>
            <person name="Lemons D."/>
            <person name="Li W."/>
            <person name="Lyons J.B."/>
            <person name="Morris A."/>
            <person name="Nichols S."/>
            <person name="Richter D.J."/>
            <person name="Salamov A."/>
            <person name="Bork P."/>
            <person name="Lim W.A."/>
            <person name="Manning G."/>
            <person name="Miller W.T."/>
            <person name="McGinnis W."/>
            <person name="Shapiro H."/>
            <person name="Tjian R."/>
            <person name="Grigoriev I.V."/>
            <person name="Rokhsar D."/>
        </authorList>
    </citation>
    <scope>NUCLEOTIDE SEQUENCE [LARGE SCALE GENOMIC DNA]</scope>
    <source>
        <strain evidence="4">MX1 / ATCC 50154</strain>
    </source>
</reference>
<dbReference type="Proteomes" id="UP000001357">
    <property type="component" value="Unassembled WGS sequence"/>
</dbReference>
<keyword evidence="1" id="KW-0175">Coiled coil</keyword>
<keyword evidence="4" id="KW-1185">Reference proteome</keyword>
<feature type="region of interest" description="Disordered" evidence="2">
    <location>
        <begin position="1"/>
        <end position="25"/>
    </location>
</feature>
<proteinExistence type="predicted"/>
<feature type="compositionally biased region" description="Polar residues" evidence="2">
    <location>
        <begin position="242"/>
        <end position="255"/>
    </location>
</feature>
<dbReference type="InParanoid" id="A9UXX8"/>
<feature type="region of interest" description="Disordered" evidence="2">
    <location>
        <begin position="242"/>
        <end position="265"/>
    </location>
</feature>
<dbReference type="GeneID" id="5890638"/>
<dbReference type="RefSeq" id="XP_001745185.1">
    <property type="nucleotide sequence ID" value="XM_001745133.1"/>
</dbReference>
<evidence type="ECO:0000313" key="4">
    <source>
        <dbReference type="Proteomes" id="UP000001357"/>
    </source>
</evidence>
<feature type="coiled-coil region" evidence="1">
    <location>
        <begin position="97"/>
        <end position="124"/>
    </location>
</feature>
<dbReference type="InterPro" id="IPR029236">
    <property type="entry name" value="DUF4618"/>
</dbReference>
<dbReference type="AlphaFoldDB" id="A9UXX8"/>
<feature type="compositionally biased region" description="Polar residues" evidence="2">
    <location>
        <begin position="312"/>
        <end position="325"/>
    </location>
</feature>
<name>A9UXX8_MONBE</name>
<evidence type="ECO:0000256" key="1">
    <source>
        <dbReference type="SAM" id="Coils"/>
    </source>
</evidence>
<dbReference type="KEGG" id="mbr:MONBRDRAFT_24850"/>